<dbReference type="Proteomes" id="UP000000689">
    <property type="component" value="Chromosome 6"/>
</dbReference>
<feature type="compositionally biased region" description="Acidic residues" evidence="5">
    <location>
        <begin position="205"/>
        <end position="214"/>
    </location>
</feature>
<evidence type="ECO:0000256" key="4">
    <source>
        <dbReference type="PIRNR" id="PIRNR000777"/>
    </source>
</evidence>
<dbReference type="GO" id="GO:0042797">
    <property type="term" value="P:tRNA transcription by RNA polymerase III"/>
    <property type="evidence" value="ECO:0007669"/>
    <property type="project" value="EnsemblFungi"/>
</dbReference>
<comment type="subcellular location">
    <subcellularLocation>
        <location evidence="1 4">Nucleus</location>
    </subcellularLocation>
</comment>
<dbReference type="PANTHER" id="PTHR15367:SF2">
    <property type="entry name" value="DNA-DIRECTED RNA POLYMERASE III SUBUNIT"/>
    <property type="match status" value="1"/>
</dbReference>
<accession>G0WCW2</accession>
<dbReference type="PIRSF" id="PIRSF000777">
    <property type="entry name" value="RNA_polIII_C31"/>
    <property type="match status" value="1"/>
</dbReference>
<comment type="function">
    <text evidence="4">DNA-dependent RNA polymerase catalyzes the transcription of DNA into RNA using the four ribonucleoside triphosphates as substrates. Specific peripheric component of RNA polymerase III which synthesizes small RNAs, such as 5S rRNA and tRNAs.</text>
</comment>
<comment type="subunit">
    <text evidence="4">Component of the RNA polymerase III (Pol III) complex.</text>
</comment>
<reference evidence="6 7" key="1">
    <citation type="journal article" date="2011" name="Proc. Natl. Acad. Sci. U.S.A.">
        <title>Evolutionary erosion of yeast sex chromosomes by mating-type switching accidents.</title>
        <authorList>
            <person name="Gordon J.L."/>
            <person name="Armisen D."/>
            <person name="Proux-Wera E."/>
            <person name="Oheigeartaigh S.S."/>
            <person name="Byrne K.P."/>
            <person name="Wolfe K.H."/>
        </authorList>
    </citation>
    <scope>NUCLEOTIDE SEQUENCE [LARGE SCALE GENOMIC DNA]</scope>
    <source>
        <strain evidence="7">ATCC 10597 / BCRC 20456 / CBS 421 / NBRC 0211 / NRRL Y-12639</strain>
    </source>
</reference>
<dbReference type="GO" id="GO:0006386">
    <property type="term" value="P:termination of RNA polymerase III transcription"/>
    <property type="evidence" value="ECO:0007669"/>
    <property type="project" value="EnsemblFungi"/>
</dbReference>
<gene>
    <name evidence="6" type="primary">NDAI0F03050</name>
    <name evidence="6" type="ordered locus">NDAI_0F03050</name>
</gene>
<dbReference type="PANTHER" id="PTHR15367">
    <property type="entry name" value="DNA-DIRECTED RNA POLYMERASE III"/>
    <property type="match status" value="1"/>
</dbReference>
<dbReference type="InterPro" id="IPR024661">
    <property type="entry name" value="RNA_pol_III_Rpc31"/>
</dbReference>
<sequence length="267" mass="30376">MSFRQGGRGGGGGGNSYMKTLPFGLGYSDVGYNHITEFPSIPLPLNYPISSRERSRAVTYIKFIQSVKDSPFYTGALPLPSELQQEHELEDEYEVDQDGKKRKKNKKKSSSSNAMTQELTEDGFNDGIERYSDRYLKKRKITTSIDDHPYHLEIFPKELYSVMGINKKKLLNINKFSNKDDIFTGSIQDEKAGLSMLEKLKELAEDVDEDENADQDTKKSLVDHEDVEDDEFDDESDNDDYNGEKYFDNGDDDDYGDEEDGGDEPAF</sequence>
<dbReference type="GO" id="GO:0006384">
    <property type="term" value="P:transcription initiation at RNA polymerase III promoter"/>
    <property type="evidence" value="ECO:0007669"/>
    <property type="project" value="EnsemblFungi"/>
</dbReference>
<organism evidence="6 7">
    <name type="scientific">Naumovozyma dairenensis (strain ATCC 10597 / BCRC 20456 / CBS 421 / NBRC 0211 / NRRL Y-12639)</name>
    <name type="common">Saccharomyces dairenensis</name>
    <dbReference type="NCBI Taxonomy" id="1071378"/>
    <lineage>
        <taxon>Eukaryota</taxon>
        <taxon>Fungi</taxon>
        <taxon>Dikarya</taxon>
        <taxon>Ascomycota</taxon>
        <taxon>Saccharomycotina</taxon>
        <taxon>Saccharomycetes</taxon>
        <taxon>Saccharomycetales</taxon>
        <taxon>Saccharomycetaceae</taxon>
        <taxon>Naumovozyma</taxon>
    </lineage>
</organism>
<evidence type="ECO:0000256" key="5">
    <source>
        <dbReference type="SAM" id="MobiDB-lite"/>
    </source>
</evidence>
<dbReference type="Pfam" id="PF11705">
    <property type="entry name" value="RNA_pol_3_Rpc31"/>
    <property type="match status" value="1"/>
</dbReference>
<dbReference type="OMA" id="ADPYENT"/>
<feature type="region of interest" description="Disordered" evidence="5">
    <location>
        <begin position="83"/>
        <end position="121"/>
    </location>
</feature>
<evidence type="ECO:0000256" key="3">
    <source>
        <dbReference type="ARBA" id="ARBA00023242"/>
    </source>
</evidence>
<dbReference type="GO" id="GO:0005666">
    <property type="term" value="C:RNA polymerase III complex"/>
    <property type="evidence" value="ECO:0007669"/>
    <property type="project" value="UniProtKB-UniRule"/>
</dbReference>
<dbReference type="eggNOG" id="ENOG502RZ0V">
    <property type="taxonomic scope" value="Eukaryota"/>
</dbReference>
<feature type="compositionally biased region" description="Acidic residues" evidence="5">
    <location>
        <begin position="225"/>
        <end position="241"/>
    </location>
</feature>
<evidence type="ECO:0000256" key="2">
    <source>
        <dbReference type="ARBA" id="ARBA00008352"/>
    </source>
</evidence>
<evidence type="ECO:0000313" key="6">
    <source>
        <dbReference type="EMBL" id="CCD25623.1"/>
    </source>
</evidence>
<dbReference type="OrthoDB" id="5377312at2759"/>
<dbReference type="STRING" id="1071378.G0WCW2"/>
<dbReference type="KEGG" id="ndi:NDAI_0F03050"/>
<comment type="similarity">
    <text evidence="2 4">Belongs to the eukaryotic RPC7 RNA polymerase subunit family.</text>
</comment>
<dbReference type="EMBL" id="HE580272">
    <property type="protein sequence ID" value="CCD25623.1"/>
    <property type="molecule type" value="Genomic_DNA"/>
</dbReference>
<feature type="compositionally biased region" description="Basic and acidic residues" evidence="5">
    <location>
        <begin position="215"/>
        <end position="224"/>
    </location>
</feature>
<keyword evidence="7" id="KW-1185">Reference proteome</keyword>
<keyword evidence="3 4" id="KW-0539">Nucleus</keyword>
<dbReference type="AlphaFoldDB" id="G0WCW2"/>
<evidence type="ECO:0000313" key="7">
    <source>
        <dbReference type="Proteomes" id="UP000000689"/>
    </source>
</evidence>
<name>G0WCW2_NAUDC</name>
<feature type="region of interest" description="Disordered" evidence="5">
    <location>
        <begin position="205"/>
        <end position="267"/>
    </location>
</feature>
<dbReference type="GeneID" id="11496961"/>
<proteinExistence type="inferred from homology"/>
<dbReference type="HOGENOM" id="CLU_072641_2_0_1"/>
<feature type="compositionally biased region" description="Basic residues" evidence="5">
    <location>
        <begin position="100"/>
        <end position="109"/>
    </location>
</feature>
<dbReference type="GO" id="GO:0003899">
    <property type="term" value="F:DNA-directed RNA polymerase activity"/>
    <property type="evidence" value="ECO:0007669"/>
    <property type="project" value="EnsemblFungi"/>
</dbReference>
<protein>
    <recommendedName>
        <fullName evidence="4">DNA-directed RNA polymerase III subunit</fullName>
    </recommendedName>
</protein>
<feature type="compositionally biased region" description="Acidic residues" evidence="5">
    <location>
        <begin position="249"/>
        <end position="267"/>
    </location>
</feature>
<dbReference type="RefSeq" id="XP_003670866.1">
    <property type="nucleotide sequence ID" value="XM_003670818.1"/>
</dbReference>
<evidence type="ECO:0000256" key="1">
    <source>
        <dbReference type="ARBA" id="ARBA00004123"/>
    </source>
</evidence>